<evidence type="ECO:0000313" key="3">
    <source>
        <dbReference type="Proteomes" id="UP000317685"/>
    </source>
</evidence>
<keyword evidence="1" id="KW-0472">Membrane</keyword>
<feature type="transmembrane region" description="Helical" evidence="1">
    <location>
        <begin position="20"/>
        <end position="37"/>
    </location>
</feature>
<proteinExistence type="predicted"/>
<reference evidence="2 3" key="1">
    <citation type="submission" date="2019-06" db="EMBL/GenBank/DDBJ databases">
        <title>Sequencing the genomes of 1000 actinobacteria strains.</title>
        <authorList>
            <person name="Klenk H.-P."/>
        </authorList>
    </citation>
    <scope>NUCLEOTIDE SEQUENCE [LARGE SCALE GENOMIC DNA]</scope>
    <source>
        <strain evidence="2 3">DSM 45885</strain>
    </source>
</reference>
<organism evidence="2 3">
    <name type="scientific">Micromonospora taraxaci</name>
    <dbReference type="NCBI Taxonomy" id="1316803"/>
    <lineage>
        <taxon>Bacteria</taxon>
        <taxon>Bacillati</taxon>
        <taxon>Actinomycetota</taxon>
        <taxon>Actinomycetes</taxon>
        <taxon>Micromonosporales</taxon>
        <taxon>Micromonosporaceae</taxon>
        <taxon>Micromonospora</taxon>
    </lineage>
</organism>
<name>A0A561VVJ1_9ACTN</name>
<evidence type="ECO:0000256" key="1">
    <source>
        <dbReference type="SAM" id="Phobius"/>
    </source>
</evidence>
<gene>
    <name evidence="2" type="ORF">FHU34_11954</name>
</gene>
<dbReference type="Proteomes" id="UP000317685">
    <property type="component" value="Unassembled WGS sequence"/>
</dbReference>
<keyword evidence="1" id="KW-0812">Transmembrane</keyword>
<dbReference type="AlphaFoldDB" id="A0A561VVJ1"/>
<accession>A0A561VVJ1</accession>
<keyword evidence="3" id="KW-1185">Reference proteome</keyword>
<comment type="caution">
    <text evidence="2">The sequence shown here is derived from an EMBL/GenBank/DDBJ whole genome shotgun (WGS) entry which is preliminary data.</text>
</comment>
<sequence>MTEHLADFIDWMRAGSDNLLIILIQIIGGAVVKIIAAGRDPSRSNHKCDAPAIVTVDMQTRVTIQQRPATLDRKSDRDIRRNCI</sequence>
<keyword evidence="1" id="KW-1133">Transmembrane helix</keyword>
<dbReference type="EMBL" id="VIWZ01000001">
    <property type="protein sequence ID" value="TWG15635.1"/>
    <property type="molecule type" value="Genomic_DNA"/>
</dbReference>
<evidence type="ECO:0000313" key="2">
    <source>
        <dbReference type="EMBL" id="TWG15635.1"/>
    </source>
</evidence>
<protein>
    <submittedName>
        <fullName evidence="2">Uncharacterized protein</fullName>
    </submittedName>
</protein>